<dbReference type="RefSeq" id="XP_051609324.1">
    <property type="nucleotide sequence ID" value="XM_051751454.1"/>
</dbReference>
<gene>
    <name evidence="9" type="ORF">KGF57_002169</name>
</gene>
<evidence type="ECO:0000256" key="5">
    <source>
        <dbReference type="ARBA" id="ARBA00022737"/>
    </source>
</evidence>
<evidence type="ECO:0000313" key="9">
    <source>
        <dbReference type="EMBL" id="KAI5959231.1"/>
    </source>
</evidence>
<proteinExistence type="inferred from homology"/>
<dbReference type="AlphaFoldDB" id="A0AAD5BGC7"/>
<keyword evidence="3 7" id="KW-0853">WD repeat</keyword>
<name>A0AAD5BGC7_9ASCO</name>
<protein>
    <submittedName>
        <fullName evidence="9">WDR6</fullName>
    </submittedName>
</protein>
<dbReference type="InterPro" id="IPR001680">
    <property type="entry name" value="WD40_rpt"/>
</dbReference>
<evidence type="ECO:0000256" key="3">
    <source>
        <dbReference type="ARBA" id="ARBA00022574"/>
    </source>
</evidence>
<keyword evidence="10" id="KW-1185">Reference proteome</keyword>
<keyword evidence="5" id="KW-0677">Repeat</keyword>
<dbReference type="PANTHER" id="PTHR14344">
    <property type="entry name" value="WD REPEAT PROTEIN"/>
    <property type="match status" value="1"/>
</dbReference>
<evidence type="ECO:0000256" key="2">
    <source>
        <dbReference type="ARBA" id="ARBA00022490"/>
    </source>
</evidence>
<dbReference type="SUPFAM" id="SSF50978">
    <property type="entry name" value="WD40 repeat-like"/>
    <property type="match status" value="2"/>
</dbReference>
<reference evidence="9 10" key="1">
    <citation type="journal article" date="2022" name="DNA Res.">
        <title>Genome analysis of five recently described species of the CUG-Ser clade uncovers Candida theae as a new hybrid lineage with pathogenic potential in the Candida parapsilosis species complex.</title>
        <authorList>
            <person name="Mixao V."/>
            <person name="Del Olmo V."/>
            <person name="Hegedusova E."/>
            <person name="Saus E."/>
            <person name="Pryszcz L."/>
            <person name="Cillingova A."/>
            <person name="Nosek J."/>
            <person name="Gabaldon T."/>
        </authorList>
    </citation>
    <scope>NUCLEOTIDE SEQUENCE [LARGE SCALE GENOMIC DNA]</scope>
    <source>
        <strain evidence="9 10">CBS 12239</strain>
    </source>
</reference>
<dbReference type="EMBL" id="JAIHNG010000108">
    <property type="protein sequence ID" value="KAI5959231.1"/>
    <property type="molecule type" value="Genomic_DNA"/>
</dbReference>
<dbReference type="InterPro" id="IPR015943">
    <property type="entry name" value="WD40/YVTN_repeat-like_dom_sf"/>
</dbReference>
<dbReference type="Proteomes" id="UP001204833">
    <property type="component" value="Unassembled WGS sequence"/>
</dbReference>
<feature type="repeat" description="WD" evidence="7">
    <location>
        <begin position="184"/>
        <end position="225"/>
    </location>
</feature>
<evidence type="ECO:0000256" key="1">
    <source>
        <dbReference type="ARBA" id="ARBA00004496"/>
    </source>
</evidence>
<dbReference type="InterPro" id="IPR036322">
    <property type="entry name" value="WD40_repeat_dom_sf"/>
</dbReference>
<evidence type="ECO:0000313" key="10">
    <source>
        <dbReference type="Proteomes" id="UP001204833"/>
    </source>
</evidence>
<evidence type="ECO:0000256" key="7">
    <source>
        <dbReference type="PROSITE-ProRule" id="PRU00221"/>
    </source>
</evidence>
<dbReference type="PANTHER" id="PTHR14344:SF3">
    <property type="entry name" value="WD REPEAT-CONTAINING PROTEIN 6"/>
    <property type="match status" value="1"/>
</dbReference>
<evidence type="ECO:0000256" key="4">
    <source>
        <dbReference type="ARBA" id="ARBA00022694"/>
    </source>
</evidence>
<dbReference type="Pfam" id="PF00400">
    <property type="entry name" value="WD40"/>
    <property type="match status" value="1"/>
</dbReference>
<dbReference type="PROSITE" id="PS50294">
    <property type="entry name" value="WD_REPEATS_REGION"/>
    <property type="match status" value="1"/>
</dbReference>
<comment type="caution">
    <text evidence="9">The sequence shown here is derived from an EMBL/GenBank/DDBJ whole genome shotgun (WGS) entry which is preliminary data.</text>
</comment>
<comment type="similarity">
    <text evidence="6">Belongs to the WD repeat WDR6 family.</text>
</comment>
<keyword evidence="2" id="KW-0963">Cytoplasm</keyword>
<organism evidence="9 10">
    <name type="scientific">Candida theae</name>
    <dbReference type="NCBI Taxonomy" id="1198502"/>
    <lineage>
        <taxon>Eukaryota</taxon>
        <taxon>Fungi</taxon>
        <taxon>Dikarya</taxon>
        <taxon>Ascomycota</taxon>
        <taxon>Saccharomycotina</taxon>
        <taxon>Pichiomycetes</taxon>
        <taxon>Debaryomycetaceae</taxon>
        <taxon>Candida/Lodderomyces clade</taxon>
        <taxon>Candida</taxon>
    </lineage>
</organism>
<dbReference type="SMART" id="SM00320">
    <property type="entry name" value="WD40"/>
    <property type="match status" value="6"/>
</dbReference>
<dbReference type="GeneID" id="76150228"/>
<dbReference type="Gene3D" id="2.130.10.10">
    <property type="entry name" value="YVTN repeat-like/Quinoprotein amine dehydrogenase"/>
    <property type="match status" value="3"/>
</dbReference>
<dbReference type="PROSITE" id="PS50082">
    <property type="entry name" value="WD_REPEATS_2"/>
    <property type="match status" value="1"/>
</dbReference>
<evidence type="ECO:0000256" key="6">
    <source>
        <dbReference type="ARBA" id="ARBA00038255"/>
    </source>
</evidence>
<feature type="region of interest" description="Disordered" evidence="8">
    <location>
        <begin position="244"/>
        <end position="266"/>
    </location>
</feature>
<dbReference type="GO" id="GO:0030488">
    <property type="term" value="P:tRNA methylation"/>
    <property type="evidence" value="ECO:0007669"/>
    <property type="project" value="TreeGrafter"/>
</dbReference>
<comment type="subcellular location">
    <subcellularLocation>
        <location evidence="1">Cytoplasm</location>
    </subcellularLocation>
</comment>
<evidence type="ECO:0000256" key="8">
    <source>
        <dbReference type="SAM" id="MobiDB-lite"/>
    </source>
</evidence>
<keyword evidence="4" id="KW-0819">tRNA processing</keyword>
<sequence length="1059" mass="117996">MTIYKLHRQVGNDKTDQDHQDNSLELVYQCQIFKRNKIHHISINTQARKIIASGGRSFTVLPFEVLTSPPQVPQHYQAKERAINEWIITSEVLHDGTILLLNSYNVVYKIAPNTSSSKQREDVGDDDDDDEVVVTKIHCGEKSILYSGSISVLASQNKIYVAAGTVMNGVILWDLDKQEIIHSLNDHDGSIFGVKIDGDGKHVVSCSDDRSIKLYDFASGSVIATGWGHGSRIWNLEFARTSSRSSSTMGTDNKRQDDGDGNADDEKELRIMSIGEDCTLRIWKHDPTSDLLQSVKVIENCHRGKHVWSGDIDASDLQLCCTGGADGRVRLHDLQSRNQVTTKLTLSDFAAHLAPQTPISFGKKDCVRDYFELIQFNKLVCLTSNGYVLEYDYVSKKCSTIHHDDKLVGFGIVDGFNDLDLVVVADRGGNLLTVQYAEGGEHSVSRIESNDPSIKITNLLTSSMEGRYFILIESPNVKTPFKLHELGIPNVNSSFVGIVKSWDIPKPEASFPVTAMTVDVTNNRIILASKRMSLFLVDLTNLSNCLMLKKVASGDTVSTVSILNSQSGISTILVLARDGVYLILTVTQQHNQFKSDIIHENKLTRGFIEGGFFHNGADLILYGFKSSYFYVWNETRQIEIMNEYCGGNGHRHFKFYRKSLSEFSFIYSFKNDIHVCHYNGRFIHKNGIGIETDHEAPDFGVIHGGTHGREIRDVAIQNNAPLLPDGSRLLISSAEDSTIGLTKLLPNGAIHNYWNMTNHISGMQAVGFLNANYVFSCAANEEFIIWELSWLHQVAGTGAHKSINTIPTLRELARLKSDQDVPDLRVMDYDAVEYDEYILVTTVYSNSMIKLWKFDKNTDQLKFNKLHEWNYSTCCILHCQFFKLGSDNEGRTRDFLLIATTDGNVTIYNVSDPKSPAQQCQSRLHQSGVKAICLVQNENNLRDEVLLLTGGDDNALVASTITIPASNDDSQLDLRLIKREPNAASATITSISHVRDNLFVVVSVDQMIRLWSVTDDALYCQDARYTTVADTGCCDVTTVGGKHVVIVGGAGLSTWEISP</sequence>
<dbReference type="InterPro" id="IPR051973">
    <property type="entry name" value="tRNA_Anticodon_Mtase-Reg"/>
</dbReference>
<dbReference type="SUPFAM" id="SSF101908">
    <property type="entry name" value="Putative isomerase YbhE"/>
    <property type="match status" value="1"/>
</dbReference>
<dbReference type="GO" id="GO:0005737">
    <property type="term" value="C:cytoplasm"/>
    <property type="evidence" value="ECO:0007669"/>
    <property type="project" value="UniProtKB-SubCell"/>
</dbReference>
<accession>A0AAD5BGC7</accession>